<dbReference type="InterPro" id="IPR011042">
    <property type="entry name" value="6-blade_b-propeller_TolB-like"/>
</dbReference>
<name>A0A848BSZ4_9FIRM</name>
<evidence type="ECO:0000313" key="3">
    <source>
        <dbReference type="EMBL" id="NME28822.1"/>
    </source>
</evidence>
<dbReference type="AlphaFoldDB" id="A0A848BSZ4"/>
<gene>
    <name evidence="3" type="ORF">HF872_09355</name>
</gene>
<dbReference type="PANTHER" id="PTHR37957:SF1">
    <property type="entry name" value="PHYTASE-LIKE DOMAIN-CONTAINING PROTEIN"/>
    <property type="match status" value="1"/>
</dbReference>
<dbReference type="PANTHER" id="PTHR37957">
    <property type="entry name" value="BLR7070 PROTEIN"/>
    <property type="match status" value="1"/>
</dbReference>
<accession>A0A848BSZ4</accession>
<dbReference type="Gene3D" id="2.120.10.30">
    <property type="entry name" value="TolB, C-terminal domain"/>
    <property type="match status" value="1"/>
</dbReference>
<keyword evidence="1" id="KW-0732">Signal</keyword>
<reference evidence="3 4" key="1">
    <citation type="submission" date="2020-04" db="EMBL/GenBank/DDBJ databases">
        <authorList>
            <person name="Hitch T.C.A."/>
            <person name="Wylensek D."/>
            <person name="Clavel T."/>
        </authorList>
    </citation>
    <scope>NUCLEOTIDE SEQUENCE [LARGE SCALE GENOMIC DNA]</scope>
    <source>
        <strain evidence="3 4">Oil-RF-744-FAT-WT-6-1</strain>
    </source>
</reference>
<dbReference type="InterPro" id="IPR027372">
    <property type="entry name" value="Phytase-like_dom"/>
</dbReference>
<dbReference type="SUPFAM" id="SSF63829">
    <property type="entry name" value="Calcium-dependent phosphotriesterase"/>
    <property type="match status" value="1"/>
</dbReference>
<feature type="chain" id="PRO_5038526958" evidence="1">
    <location>
        <begin position="26"/>
        <end position="447"/>
    </location>
</feature>
<evidence type="ECO:0000256" key="1">
    <source>
        <dbReference type="SAM" id="SignalP"/>
    </source>
</evidence>
<evidence type="ECO:0000313" key="4">
    <source>
        <dbReference type="Proteomes" id="UP000591071"/>
    </source>
</evidence>
<evidence type="ECO:0000259" key="2">
    <source>
        <dbReference type="Pfam" id="PF13449"/>
    </source>
</evidence>
<dbReference type="RefSeq" id="WP_170087791.1">
    <property type="nucleotide sequence ID" value="NZ_JABAFG010000015.1"/>
</dbReference>
<comment type="caution">
    <text evidence="3">The sequence shown here is derived from an EMBL/GenBank/DDBJ whole genome shotgun (WGS) entry which is preliminary data.</text>
</comment>
<protein>
    <submittedName>
        <fullName evidence="3">Esterase-like activity of phytase family protein</fullName>
    </submittedName>
</protein>
<dbReference type="EMBL" id="JABAFG010000015">
    <property type="protein sequence ID" value="NME28822.1"/>
    <property type="molecule type" value="Genomic_DNA"/>
</dbReference>
<feature type="signal peptide" evidence="1">
    <location>
        <begin position="1"/>
        <end position="25"/>
    </location>
</feature>
<feature type="domain" description="Phytase-like" evidence="2">
    <location>
        <begin position="70"/>
        <end position="383"/>
    </location>
</feature>
<sequence>MNKKWKRWIALGLAVSCLGSAAVLAEGVQTKSYIVHADSYQLPYKGNEKAFKHHINPGYGSALALKDIKTDGTIEFYAITDRGPNGDIPTYIKNGKKVSGKFFPTPDFAPSIGVITVRPGQNRADITESIPLKVQGKAITGKPVPKGMTGSTKEIALNFKMKDLGTDINGLDTEGLAIDKDGNFWISDEYGPFIVKADKNGNIVEKFAPGAGLPSILASRVPNRGSEGLTIDEQGHIFALIQSPLNVDGKTGKISKYTRIVELDPVTKETKMYAYPVDSGYKNTGAAKLGDITSIGHGQFLMIEQGKQHGVMQNLIYKVDLNGATPVANNGDLEYGRLDGKLIPARKELVLDLRANGWNIEKAEGLALLPDRRTIAVVNDNDFGMDIAVQDPKAPSADVSDYTYDSDKKVMIYNKDKTVHKVKLSLKKNAPSEQESQIWFFTLPKSL</sequence>
<dbReference type="Proteomes" id="UP000591071">
    <property type="component" value="Unassembled WGS sequence"/>
</dbReference>
<organism evidence="3 4">
    <name type="scientific">Megasphaera hexanoica</name>
    <dbReference type="NCBI Taxonomy" id="1675036"/>
    <lineage>
        <taxon>Bacteria</taxon>
        <taxon>Bacillati</taxon>
        <taxon>Bacillota</taxon>
        <taxon>Negativicutes</taxon>
        <taxon>Veillonellales</taxon>
        <taxon>Veillonellaceae</taxon>
        <taxon>Megasphaera</taxon>
    </lineage>
</organism>
<dbReference type="Pfam" id="PF13449">
    <property type="entry name" value="Phytase-like"/>
    <property type="match status" value="1"/>
</dbReference>
<proteinExistence type="predicted"/>